<keyword evidence="5 8" id="KW-0663">Pyridoxal phosphate</keyword>
<name>A0ABN5XG53_9EURY</name>
<feature type="binding site" evidence="8">
    <location>
        <position position="240"/>
    </location>
    <ligand>
        <name>pyridoxal 5'-phosphate</name>
        <dbReference type="ChEBI" id="CHEBI:597326"/>
    </ligand>
</feature>
<keyword evidence="11" id="KW-1185">Reference proteome</keyword>
<dbReference type="NCBIfam" id="TIGR03402">
    <property type="entry name" value="FeS_nifS"/>
    <property type="match status" value="1"/>
</dbReference>
<evidence type="ECO:0000256" key="2">
    <source>
        <dbReference type="ARBA" id="ARBA00022490"/>
    </source>
</evidence>
<dbReference type="Pfam" id="PF00266">
    <property type="entry name" value="Aminotran_5"/>
    <property type="match status" value="1"/>
</dbReference>
<dbReference type="NCBIfam" id="NF002806">
    <property type="entry name" value="PRK02948.1"/>
    <property type="match status" value="1"/>
</dbReference>
<comment type="cofactor">
    <cofactor evidence="1 8">
        <name>pyridoxal 5'-phosphate</name>
        <dbReference type="ChEBI" id="CHEBI:597326"/>
    </cofactor>
</comment>
<evidence type="ECO:0000256" key="6">
    <source>
        <dbReference type="ARBA" id="ARBA00023004"/>
    </source>
</evidence>
<keyword evidence="7 8" id="KW-0411">Iron-sulfur</keyword>
<dbReference type="GeneID" id="66129634"/>
<evidence type="ECO:0000256" key="8">
    <source>
        <dbReference type="HAMAP-Rule" id="MF_00331"/>
    </source>
</evidence>
<dbReference type="RefSeq" id="WP_221057454.1">
    <property type="nucleotide sequence ID" value="NZ_AP019781.1"/>
</dbReference>
<proteinExistence type="inferred from homology"/>
<feature type="binding site" evidence="8">
    <location>
        <position position="154"/>
    </location>
    <ligand>
        <name>pyridoxal 5'-phosphate</name>
        <dbReference type="ChEBI" id="CHEBI:597326"/>
    </ligand>
</feature>
<dbReference type="PANTHER" id="PTHR11601:SF34">
    <property type="entry name" value="CYSTEINE DESULFURASE"/>
    <property type="match status" value="1"/>
</dbReference>
<protein>
    <recommendedName>
        <fullName evidence="8">Cysteine desulfurase IscS</fullName>
        <ecNumber evidence="8">2.8.1.7</ecNumber>
    </recommendedName>
</protein>
<evidence type="ECO:0000256" key="5">
    <source>
        <dbReference type="ARBA" id="ARBA00022898"/>
    </source>
</evidence>
<gene>
    <name evidence="10" type="primary">nifS_1</name>
    <name evidence="8" type="synonym">iscS</name>
    <name evidence="10" type="ORF">MchiMG62_01370</name>
</gene>
<feature type="binding site" description="via persulfide group" evidence="8">
    <location>
        <position position="328"/>
    </location>
    <ligand>
        <name>[2Fe-2S] cluster</name>
        <dbReference type="ChEBI" id="CHEBI:190135"/>
        <note>ligand shared with IscU</note>
    </ligand>
</feature>
<dbReference type="HAMAP" id="MF_00331">
    <property type="entry name" value="Cys_desulf_IscS"/>
    <property type="match status" value="1"/>
</dbReference>
<comment type="miscellaneous">
    <text evidence="8">In Archaea the pyridoxal phosphate cofactor is not covalently bound to Lys but ligated by other amino acids.</text>
</comment>
<comment type="pathway">
    <text evidence="8">Cofactor biosynthesis; iron-sulfur cluster biosynthesis.</text>
</comment>
<dbReference type="Proteomes" id="UP000824969">
    <property type="component" value="Chromosome"/>
</dbReference>
<feature type="binding site" evidence="8">
    <location>
        <begin position="74"/>
        <end position="75"/>
    </location>
    <ligand>
        <name>pyridoxal 5'-phosphate</name>
        <dbReference type="ChEBI" id="CHEBI:597326"/>
    </ligand>
</feature>
<comment type="subcellular location">
    <subcellularLocation>
        <location evidence="8">Cytoplasm</location>
    </subcellularLocation>
</comment>
<feature type="domain" description="Aminotransferase class V" evidence="9">
    <location>
        <begin position="7"/>
        <end position="368"/>
    </location>
</feature>
<dbReference type="InterPro" id="IPR017772">
    <property type="entry name" value="Cys_deSase_NifS_bac/arc"/>
</dbReference>
<comment type="catalytic activity">
    <reaction evidence="8">
        <text>(sulfur carrier)-H + L-cysteine = (sulfur carrier)-SH + L-alanine</text>
        <dbReference type="Rhea" id="RHEA:43892"/>
        <dbReference type="Rhea" id="RHEA-COMP:14737"/>
        <dbReference type="Rhea" id="RHEA-COMP:14739"/>
        <dbReference type="ChEBI" id="CHEBI:29917"/>
        <dbReference type="ChEBI" id="CHEBI:35235"/>
        <dbReference type="ChEBI" id="CHEBI:57972"/>
        <dbReference type="ChEBI" id="CHEBI:64428"/>
        <dbReference type="EC" id="2.8.1.7"/>
    </reaction>
</comment>
<reference evidence="10 11" key="1">
    <citation type="submission" date="2019-06" db="EMBL/GenBank/DDBJ databases">
        <title>Complete genome sequence of Methanoculleus chikugoensis strain MG62.</title>
        <authorList>
            <person name="Asakawa S."/>
            <person name="Dianou D."/>
        </authorList>
    </citation>
    <scope>NUCLEOTIDE SEQUENCE [LARGE SCALE GENOMIC DNA]</scope>
    <source>
        <strain evidence="10 11">MG62</strain>
    </source>
</reference>
<evidence type="ECO:0000259" key="9">
    <source>
        <dbReference type="Pfam" id="PF00266"/>
    </source>
</evidence>
<dbReference type="EC" id="2.8.1.7" evidence="8"/>
<keyword evidence="8" id="KW-0001">2Fe-2S</keyword>
<dbReference type="InterPro" id="IPR000192">
    <property type="entry name" value="Aminotrans_V_dom"/>
</dbReference>
<evidence type="ECO:0000256" key="4">
    <source>
        <dbReference type="ARBA" id="ARBA00022723"/>
    </source>
</evidence>
<evidence type="ECO:0000313" key="11">
    <source>
        <dbReference type="Proteomes" id="UP000824969"/>
    </source>
</evidence>
<dbReference type="PANTHER" id="PTHR11601">
    <property type="entry name" value="CYSTEINE DESULFURYLASE FAMILY MEMBER"/>
    <property type="match status" value="1"/>
</dbReference>
<evidence type="ECO:0000256" key="3">
    <source>
        <dbReference type="ARBA" id="ARBA00022679"/>
    </source>
</evidence>
<accession>A0ABN5XG53</accession>
<organism evidence="10 11">
    <name type="scientific">Methanoculleus chikugoensis</name>
    <dbReference type="NCBI Taxonomy" id="118126"/>
    <lineage>
        <taxon>Archaea</taxon>
        <taxon>Methanobacteriati</taxon>
        <taxon>Methanobacteriota</taxon>
        <taxon>Stenosarchaea group</taxon>
        <taxon>Methanomicrobia</taxon>
        <taxon>Methanomicrobiales</taxon>
        <taxon>Methanomicrobiaceae</taxon>
        <taxon>Methanoculleus</taxon>
    </lineage>
</organism>
<feature type="binding site" evidence="8">
    <location>
        <position position="182"/>
    </location>
    <ligand>
        <name>pyridoxal 5'-phosphate</name>
        <dbReference type="ChEBI" id="CHEBI:597326"/>
    </ligand>
</feature>
<keyword evidence="3 8" id="KW-0808">Transferase</keyword>
<evidence type="ECO:0000256" key="7">
    <source>
        <dbReference type="ARBA" id="ARBA00023014"/>
    </source>
</evidence>
<keyword evidence="2 8" id="KW-0963">Cytoplasm</keyword>
<evidence type="ECO:0000256" key="1">
    <source>
        <dbReference type="ARBA" id="ARBA00001933"/>
    </source>
</evidence>
<keyword evidence="6 8" id="KW-0408">Iron</keyword>
<feature type="active site" description="Cysteine persulfide intermediate" evidence="8">
    <location>
        <position position="328"/>
    </location>
</feature>
<comment type="function">
    <text evidence="8">Master enzyme that delivers sulfur to a number of partners involved in Fe-S cluster assembly, tRNA modification or cofactor biosynthesis. Catalyzes the removal of elemental sulfur atoms from cysteine to produce alanine. Functions as a sulfur delivery protein for Fe-S cluster synthesis onto IscU, an Fe-S scaffold assembly protein, as well as other S acceptor proteins.</text>
</comment>
<dbReference type="InterPro" id="IPR010240">
    <property type="entry name" value="Cys_deSase_IscS"/>
</dbReference>
<comment type="similarity">
    <text evidence="8">Belongs to the class-V pyridoxal-phosphate-dependent aminotransferase family. NifS/IscS subfamily.</text>
</comment>
<dbReference type="InterPro" id="IPR016454">
    <property type="entry name" value="Cysteine_dSase"/>
</dbReference>
<evidence type="ECO:0000313" key="10">
    <source>
        <dbReference type="EMBL" id="BBL66956.1"/>
    </source>
</evidence>
<keyword evidence="4 8" id="KW-0479">Metal-binding</keyword>
<dbReference type="EMBL" id="AP019781">
    <property type="protein sequence ID" value="BBL66956.1"/>
    <property type="molecule type" value="Genomic_DNA"/>
</dbReference>
<sequence length="390" mass="41719">MERKRSVYMDHAATTPVRPEVVEAMLPYFSERFGNPSSLYSLAREAKEAVEEARERVAAAIGATPAEIYFTSGGTEADNWAIKGTAAARRKKGDHIITSAIEHHAVLHTCRSLEKQGYRVTYLPVDEFGRVDPASVEEAITDATILVSVMAANNEIGTIQPVRAIAEVAHDHTVPFHTDAVQAIGAFSVDVDEMGADLLALSAHKFGGPKGTGALYVRKGTRIGTFMDGGAQERGRRAGTENVPGIVGIGRAIELATAGMPRNAPRLATMRDRLIRGILDAIPDTRLNGHPTERLANNVNVAFRYVEGESILLMLDALGIAASTGSACTSASLEPSHVLTSCGLPPEHAHGSLRLTLGYANTGEDIDYILEVLPGIIERLRAISPLRGEA</sequence>
<comment type="subunit">
    <text evidence="8">Homodimer. Forms a heterotetramer with IscU, interacts with other sulfur acceptors.</text>
</comment>
<dbReference type="PIRSF" id="PIRSF005572">
    <property type="entry name" value="NifS"/>
    <property type="match status" value="1"/>
</dbReference>
<feature type="binding site" evidence="8">
    <location>
        <begin position="202"/>
        <end position="204"/>
    </location>
    <ligand>
        <name>pyridoxal 5'-phosphate</name>
        <dbReference type="ChEBI" id="CHEBI:597326"/>
    </ligand>
</feature>